<dbReference type="Pfam" id="PF21796">
    <property type="entry name" value="Cac1_C"/>
    <property type="match status" value="1"/>
</dbReference>
<evidence type="ECO:0000256" key="1">
    <source>
        <dbReference type="ARBA" id="ARBA00004123"/>
    </source>
</evidence>
<feature type="compositionally biased region" description="Low complexity" evidence="5">
    <location>
        <begin position="1"/>
        <end position="45"/>
    </location>
</feature>
<dbReference type="PANTHER" id="PTHR15272:SF0">
    <property type="entry name" value="CHROMATIN ASSEMBLY FACTOR 1 SUBUNIT A"/>
    <property type="match status" value="1"/>
</dbReference>
<feature type="region of interest" description="Disordered" evidence="5">
    <location>
        <begin position="342"/>
        <end position="398"/>
    </location>
</feature>
<evidence type="ECO:0008006" key="11">
    <source>
        <dbReference type="Google" id="ProtNLM"/>
    </source>
</evidence>
<feature type="compositionally biased region" description="Polar residues" evidence="5">
    <location>
        <begin position="243"/>
        <end position="259"/>
    </location>
</feature>
<keyword evidence="9" id="KW-1185">Reference proteome</keyword>
<keyword evidence="2" id="KW-0227">DNA damage</keyword>
<feature type="domain" description="Chromatin assembly factor 1 subunit A dimerization" evidence="6">
    <location>
        <begin position="308"/>
        <end position="381"/>
    </location>
</feature>
<dbReference type="GO" id="GO:0006281">
    <property type="term" value="P:DNA repair"/>
    <property type="evidence" value="ECO:0007669"/>
    <property type="project" value="UniProtKB-KW"/>
</dbReference>
<evidence type="ECO:0000256" key="2">
    <source>
        <dbReference type="ARBA" id="ARBA00022763"/>
    </source>
</evidence>
<feature type="domain" description="Chromatin assembly factor 1 subunit Cac1-like C-terminal" evidence="7">
    <location>
        <begin position="532"/>
        <end position="587"/>
    </location>
</feature>
<accession>A0A6A6Z4B3</accession>
<dbReference type="GO" id="GO:0006334">
    <property type="term" value="P:nucleosome assembly"/>
    <property type="evidence" value="ECO:0007669"/>
    <property type="project" value="TreeGrafter"/>
</dbReference>
<feature type="region of interest" description="Disordered" evidence="5">
    <location>
        <begin position="1"/>
        <end position="195"/>
    </location>
</feature>
<feature type="region of interest" description="Disordered" evidence="5">
    <location>
        <begin position="243"/>
        <end position="264"/>
    </location>
</feature>
<dbReference type="PANTHER" id="PTHR15272">
    <property type="entry name" value="CHROMATIN ASSEMBLY FACTOR 1 SUBUNIT A CAF-1 SUBUNIT A"/>
    <property type="match status" value="1"/>
</dbReference>
<evidence type="ECO:0000256" key="3">
    <source>
        <dbReference type="ARBA" id="ARBA00023204"/>
    </source>
</evidence>
<dbReference type="GeneID" id="54455946"/>
<protein>
    <recommendedName>
        <fullName evidence="11">Chromatin assembly factor 1 subunit A</fullName>
    </recommendedName>
</protein>
<dbReference type="Proteomes" id="UP000504636">
    <property type="component" value="Unplaced"/>
</dbReference>
<gene>
    <name evidence="8 10" type="ORF">BDZ99DRAFT_377040</name>
</gene>
<reference evidence="10" key="2">
    <citation type="submission" date="2020-04" db="EMBL/GenBank/DDBJ databases">
        <authorList>
            <consortium name="NCBI Genome Project"/>
        </authorList>
    </citation>
    <scope>NUCLEOTIDE SEQUENCE</scope>
    <source>
        <strain evidence="10">CBS 304.34</strain>
    </source>
</reference>
<feature type="region of interest" description="Disordered" evidence="5">
    <location>
        <begin position="473"/>
        <end position="526"/>
    </location>
</feature>
<dbReference type="GO" id="GO:0033186">
    <property type="term" value="C:CAF-1 complex"/>
    <property type="evidence" value="ECO:0007669"/>
    <property type="project" value="TreeGrafter"/>
</dbReference>
<dbReference type="OrthoDB" id="79480at2759"/>
<reference evidence="10" key="3">
    <citation type="submission" date="2025-04" db="UniProtKB">
        <authorList>
            <consortium name="RefSeq"/>
        </authorList>
    </citation>
    <scope>IDENTIFICATION</scope>
    <source>
        <strain evidence="10">CBS 304.34</strain>
    </source>
</reference>
<evidence type="ECO:0000313" key="8">
    <source>
        <dbReference type="EMBL" id="KAF2815981.1"/>
    </source>
</evidence>
<reference evidence="8 10" key="1">
    <citation type="journal article" date="2020" name="Stud. Mycol.">
        <title>101 Dothideomycetes genomes: a test case for predicting lifestyles and emergence of pathogens.</title>
        <authorList>
            <person name="Haridas S."/>
            <person name="Albert R."/>
            <person name="Binder M."/>
            <person name="Bloem J."/>
            <person name="Labutti K."/>
            <person name="Salamov A."/>
            <person name="Andreopoulos B."/>
            <person name="Baker S."/>
            <person name="Barry K."/>
            <person name="Bills G."/>
            <person name="Bluhm B."/>
            <person name="Cannon C."/>
            <person name="Castanera R."/>
            <person name="Culley D."/>
            <person name="Daum C."/>
            <person name="Ezra D."/>
            <person name="Gonzalez J."/>
            <person name="Henrissat B."/>
            <person name="Kuo A."/>
            <person name="Liang C."/>
            <person name="Lipzen A."/>
            <person name="Lutzoni F."/>
            <person name="Magnuson J."/>
            <person name="Mondo S."/>
            <person name="Nolan M."/>
            <person name="Ohm R."/>
            <person name="Pangilinan J."/>
            <person name="Park H.-J."/>
            <person name="Ramirez L."/>
            <person name="Alfaro M."/>
            <person name="Sun H."/>
            <person name="Tritt A."/>
            <person name="Yoshinaga Y."/>
            <person name="Zwiers L.-H."/>
            <person name="Turgeon B."/>
            <person name="Goodwin S."/>
            <person name="Spatafora J."/>
            <person name="Crous P."/>
            <person name="Grigoriev I."/>
        </authorList>
    </citation>
    <scope>NUCLEOTIDE SEQUENCE</scope>
    <source>
        <strain evidence="8 10">CBS 304.34</strain>
    </source>
</reference>
<keyword evidence="4" id="KW-0539">Nucleus</keyword>
<dbReference type="Pfam" id="PF12253">
    <property type="entry name" value="CAF1A_dimeriz"/>
    <property type="match status" value="1"/>
</dbReference>
<dbReference type="AlphaFoldDB" id="A0A6A6Z4B3"/>
<keyword evidence="3" id="KW-0234">DNA repair</keyword>
<feature type="compositionally biased region" description="Basic and acidic residues" evidence="5">
    <location>
        <begin position="68"/>
        <end position="143"/>
    </location>
</feature>
<feature type="compositionally biased region" description="Acidic residues" evidence="5">
    <location>
        <begin position="348"/>
        <end position="391"/>
    </location>
</feature>
<evidence type="ECO:0000259" key="6">
    <source>
        <dbReference type="Pfam" id="PF12253"/>
    </source>
</evidence>
<evidence type="ECO:0000256" key="4">
    <source>
        <dbReference type="ARBA" id="ARBA00023242"/>
    </source>
</evidence>
<dbReference type="RefSeq" id="XP_033582945.1">
    <property type="nucleotide sequence ID" value="XM_033715053.1"/>
</dbReference>
<evidence type="ECO:0000313" key="9">
    <source>
        <dbReference type="Proteomes" id="UP000504636"/>
    </source>
</evidence>
<evidence type="ECO:0000256" key="5">
    <source>
        <dbReference type="SAM" id="MobiDB-lite"/>
    </source>
</evidence>
<dbReference type="InterPro" id="IPR022043">
    <property type="entry name" value="CAF1A_DD"/>
</dbReference>
<dbReference type="InterPro" id="IPR048800">
    <property type="entry name" value="Cac1-like_C"/>
</dbReference>
<name>A0A6A6Z4B3_9PEZI</name>
<dbReference type="GO" id="GO:0005634">
    <property type="term" value="C:nucleus"/>
    <property type="evidence" value="ECO:0007669"/>
    <property type="project" value="UniProtKB-SubCell"/>
</dbReference>
<comment type="subcellular location">
    <subcellularLocation>
        <location evidence="1">Nucleus</location>
    </subcellularLocation>
</comment>
<sequence>MASASPTHSTTSTLTSLSSLTTPATSNQPNARAASPVPSSNNSVSGQANAQLGISTNGAKPQKRRKLTPKEQEEKRLEKEVKDKAKAEAKAQKDEEKRAKDEERRKKNEEKEEKKRAKELEQQQKENEKRKKDEEKQKKEKSQLRLNAFFKQPPKGSMDSPGKPVLSADPMDRRKSLSLEPGIPSRSPSPSKRATKLTDYERCFLPFELPSRSIMAAYNQFIGGEDELEVARQRLDNMSQHQESMEISQPETFKSQLTSRGPRGLKTVPMKDIIAHINGSSAHPIDLTDADTKSNTQPLDLLKKVPMKYLFFPEDVRPPYYGTFTKVPTLHEAARLARNPFHRGLPETDYDYDSEAEWEEPEEGEDLDSEGDDDSEADDDDLESFLDDEDAAENKRRLISGDLEPVSTGLCWEDAKGVARRADGSKEVFLEFRELKMGMLLEPRPKSIDPFSTEYWEKVPAVSPLTLQSRDSKAGTVNGLMNPPRLPLTSRPNSMVNGHNVLLAGKPGPKPPKVPGAAQAAKPKRMVPPEQLQAFKTAISGSDMTKIALVEALKKQFPKLPKDVINNTLSNVAARVGAKEVEKRWVLLAP</sequence>
<dbReference type="EMBL" id="MU003693">
    <property type="protein sequence ID" value="KAF2815981.1"/>
    <property type="molecule type" value="Genomic_DNA"/>
</dbReference>
<evidence type="ECO:0000259" key="7">
    <source>
        <dbReference type="Pfam" id="PF21796"/>
    </source>
</evidence>
<evidence type="ECO:0000313" key="10">
    <source>
        <dbReference type="RefSeq" id="XP_033582945.1"/>
    </source>
</evidence>
<organism evidence="8">
    <name type="scientific">Mytilinidion resinicola</name>
    <dbReference type="NCBI Taxonomy" id="574789"/>
    <lineage>
        <taxon>Eukaryota</taxon>
        <taxon>Fungi</taxon>
        <taxon>Dikarya</taxon>
        <taxon>Ascomycota</taxon>
        <taxon>Pezizomycotina</taxon>
        <taxon>Dothideomycetes</taxon>
        <taxon>Pleosporomycetidae</taxon>
        <taxon>Mytilinidiales</taxon>
        <taxon>Mytilinidiaceae</taxon>
        <taxon>Mytilinidion</taxon>
    </lineage>
</organism>
<feature type="compositionally biased region" description="Polar residues" evidence="5">
    <location>
        <begin position="46"/>
        <end position="59"/>
    </location>
</feature>
<proteinExistence type="predicted"/>